<proteinExistence type="predicted"/>
<organism evidence="2 3">
    <name type="scientific">Fundidesulfovibrio magnetotacticus</name>
    <dbReference type="NCBI Taxonomy" id="2730080"/>
    <lineage>
        <taxon>Bacteria</taxon>
        <taxon>Pseudomonadati</taxon>
        <taxon>Thermodesulfobacteriota</taxon>
        <taxon>Desulfovibrionia</taxon>
        <taxon>Desulfovibrionales</taxon>
        <taxon>Desulfovibrionaceae</taxon>
        <taxon>Fundidesulfovibrio</taxon>
    </lineage>
</organism>
<dbReference type="Proteomes" id="UP000494245">
    <property type="component" value="Unassembled WGS sequence"/>
</dbReference>
<comment type="caution">
    <text evidence="2">The sequence shown here is derived from an EMBL/GenBank/DDBJ whole genome shotgun (WGS) entry which is preliminary data.</text>
</comment>
<evidence type="ECO:0000313" key="3">
    <source>
        <dbReference type="Proteomes" id="UP000494245"/>
    </source>
</evidence>
<name>A0A6V8LTZ7_9BACT</name>
<feature type="compositionally biased region" description="Basic and acidic residues" evidence="1">
    <location>
        <begin position="1"/>
        <end position="10"/>
    </location>
</feature>
<dbReference type="EMBL" id="BLTE01000005">
    <property type="protein sequence ID" value="GFK93579.1"/>
    <property type="molecule type" value="Genomic_DNA"/>
</dbReference>
<evidence type="ECO:0000313" key="2">
    <source>
        <dbReference type="EMBL" id="GFK93579.1"/>
    </source>
</evidence>
<keyword evidence="3" id="KW-1185">Reference proteome</keyword>
<accession>A0A6V8LTZ7</accession>
<evidence type="ECO:0000256" key="1">
    <source>
        <dbReference type="SAM" id="MobiDB-lite"/>
    </source>
</evidence>
<gene>
    <name evidence="2" type="ORF">NNJEOMEG_01413</name>
</gene>
<feature type="compositionally biased region" description="Basic and acidic residues" evidence="1">
    <location>
        <begin position="22"/>
        <end position="32"/>
    </location>
</feature>
<sequence>MADKAARYKDAPIVSDHIPGGELDRKAPEPDVKQHIQGYITKEDLKNQGELFYKGYTNEGKPSDEEMWHAPPAQKLGRIADSIAKYPGGEGLNDLGKIGKKLYNGEPLSDAEKWQATYHTGRVAAGLAGAYIYKRMR</sequence>
<dbReference type="AlphaFoldDB" id="A0A6V8LTZ7"/>
<reference evidence="2 3" key="1">
    <citation type="submission" date="2020-04" db="EMBL/GenBank/DDBJ databases">
        <authorList>
            <consortium name="Desulfovibrio sp. FSS-1 genome sequencing consortium"/>
            <person name="Shimoshige H."/>
            <person name="Kobayashi H."/>
            <person name="Maekawa T."/>
        </authorList>
    </citation>
    <scope>NUCLEOTIDE SEQUENCE [LARGE SCALE GENOMIC DNA]</scope>
    <source>
        <strain evidence="2 3">SIID29052-01</strain>
    </source>
</reference>
<feature type="region of interest" description="Disordered" evidence="1">
    <location>
        <begin position="1"/>
        <end position="32"/>
    </location>
</feature>
<reference evidence="2 3" key="2">
    <citation type="submission" date="2020-05" db="EMBL/GenBank/DDBJ databases">
        <title>Draft genome sequence of Desulfovibrio sp. strainFSS-1.</title>
        <authorList>
            <person name="Shimoshige H."/>
            <person name="Kobayashi H."/>
            <person name="Maekawa T."/>
        </authorList>
    </citation>
    <scope>NUCLEOTIDE SEQUENCE [LARGE SCALE GENOMIC DNA]</scope>
    <source>
        <strain evidence="2 3">SIID29052-01</strain>
    </source>
</reference>
<protein>
    <submittedName>
        <fullName evidence="2">Uncharacterized protein</fullName>
    </submittedName>
</protein>